<dbReference type="Proteomes" id="UP000319040">
    <property type="component" value="Unassembled WGS sequence"/>
</dbReference>
<sequence length="815" mass="93041">MLRYIIVSLLILSCSGIYSQKISGYVMDKENGEGVPFANVWVKGTIQGTQTNVDGYFELNNPQSDTLCASSVGYIREQHFINKDANQKMKLYLKKEVQLLKDITINAKMPITKVIFKRIQEHKKENSKQINNVGNYKSLQNTTVYLALDTASRASRLFKNGNDVVLKTNDNEPLSFSPIYLYEEATSVDGFKDSIVYSKKDGIFPRMNQAIETYVLRNIVVDMDFYKEQIIIMDRGFVSPISSSAMSYYHIYFNDSLRVDGKKHYCFSFAPKNRYNPLFSGRFAVEEGSYALTEIHVHIPKEANLNFVNGFNGAVSYKKMPNGKWFYDQQKVDINMSLIINKDSTVTYDSERVEKVESGNWLISKSTIYSTSPLLENMTASSWKYQEAFANNRLDDGTFKRLDNIKENKYVKAIDAIGGLSLSSYLNVGKIDIGPVFDIYSTNSIEGTRWTLPLRTSQKMFENFYVGGFLGYGTQSKEFKYGANVAYRPLDTDKFILRASYSNDYHLVSINKYNRFVKNNPNTKGTSNFIAAVTSKSKNPYLKEETNVQMRLEYNGVNDFHAEVSPYYQKNTQTPAVKFVKNGTEYNDYVTYGALVNFRYAFAQPYDLYFFDRVYYSTPKPILNLGFDFGETVLPNQNMGEAGMYGQVHGSVQGRIVMGKVFLSYLLNAGFLWGDAPYDLLDQPAGSMSLGYAKYNFNLLHHASFAHNLYSNTHFHFNGGGIILNHIPLIQKLKLREIVSFKGHYGGLNSSYNGVFDLPDYYSNHTNKPYAEIGFGLTNILKILRAEYVMQLGNTYRNKSYTYNHGLFFRAEMSF</sequence>
<name>A0A521B4N1_SACCC</name>
<dbReference type="Pfam" id="PF13715">
    <property type="entry name" value="CarbopepD_reg_2"/>
    <property type="match status" value="1"/>
</dbReference>
<dbReference type="Gene3D" id="2.60.40.1120">
    <property type="entry name" value="Carboxypeptidase-like, regulatory domain"/>
    <property type="match status" value="1"/>
</dbReference>
<evidence type="ECO:0000313" key="2">
    <source>
        <dbReference type="Proteomes" id="UP000319040"/>
    </source>
</evidence>
<dbReference type="OrthoDB" id="983143at2"/>
<proteinExistence type="predicted"/>
<protein>
    <submittedName>
        <fullName evidence="1">CarboxypepD_reg-like domain-containing protein</fullName>
    </submittedName>
</protein>
<organism evidence="1 2">
    <name type="scientific">Saccharicrinis carchari</name>
    <dbReference type="NCBI Taxonomy" id="1168039"/>
    <lineage>
        <taxon>Bacteria</taxon>
        <taxon>Pseudomonadati</taxon>
        <taxon>Bacteroidota</taxon>
        <taxon>Bacteroidia</taxon>
        <taxon>Marinilabiliales</taxon>
        <taxon>Marinilabiliaceae</taxon>
        <taxon>Saccharicrinis</taxon>
    </lineage>
</organism>
<dbReference type="EMBL" id="FXTB01000001">
    <property type="protein sequence ID" value="SMO41650.1"/>
    <property type="molecule type" value="Genomic_DNA"/>
</dbReference>
<dbReference type="InterPro" id="IPR008969">
    <property type="entry name" value="CarboxyPept-like_regulatory"/>
</dbReference>
<dbReference type="SUPFAM" id="SSF49464">
    <property type="entry name" value="Carboxypeptidase regulatory domain-like"/>
    <property type="match status" value="1"/>
</dbReference>
<reference evidence="1 2" key="1">
    <citation type="submission" date="2017-05" db="EMBL/GenBank/DDBJ databases">
        <authorList>
            <person name="Varghese N."/>
            <person name="Submissions S."/>
        </authorList>
    </citation>
    <scope>NUCLEOTIDE SEQUENCE [LARGE SCALE GENOMIC DNA]</scope>
    <source>
        <strain evidence="1 2">DSM 27040</strain>
    </source>
</reference>
<evidence type="ECO:0000313" key="1">
    <source>
        <dbReference type="EMBL" id="SMO41650.1"/>
    </source>
</evidence>
<dbReference type="InterPro" id="IPR043741">
    <property type="entry name" value="DUF5686"/>
</dbReference>
<dbReference type="RefSeq" id="WP_142532010.1">
    <property type="nucleotide sequence ID" value="NZ_FXTB01000001.1"/>
</dbReference>
<dbReference type="AlphaFoldDB" id="A0A521B4N1"/>
<keyword evidence="2" id="KW-1185">Reference proteome</keyword>
<gene>
    <name evidence="1" type="ORF">SAMN06265379_101666</name>
</gene>
<accession>A0A521B4N1</accession>
<dbReference type="Pfam" id="PF18939">
    <property type="entry name" value="DUF5686"/>
    <property type="match status" value="1"/>
</dbReference>